<gene>
    <name evidence="2" type="ORF">DMN91_006256</name>
</gene>
<proteinExistence type="predicted"/>
<sequence length="312" mass="34936">MARRVSPVQIYACLAFVVAIVAAGKKECDQSKCPGPLAYYKSLHCTPVYKNKGDCCAIKYNCDHLKIRSPDKCYVNDNVYEIGDKLKPEDANPCDIGCTCSRGYDNVATFVCAVVDCFFKPIYSNPTNPTTNYCYKRNDPTKCCGGSEEVCPKTPEDRATCIVDGVTYKDGEYFNVKDKSELTCVCRPGYKGKNVEPFCIKPKRSYCSPDFRGAGNIYHNCAPVYGSSELPQANCTFDMRCQNDKDIVIRKHDNLKFDEAPNEANMCLFGNLKMHVGDQLKQDTDFSSKCVKCICEVPPIPTCQRMPYDECD</sequence>
<reference evidence="2 3" key="1">
    <citation type="journal article" date="2018" name="Genome Res.">
        <title>The genomic architecture and molecular evolution of ant odorant receptors.</title>
        <authorList>
            <person name="McKenzie S.K."/>
            <person name="Kronauer D.J.C."/>
        </authorList>
    </citation>
    <scope>NUCLEOTIDE SEQUENCE [LARGE SCALE GENOMIC DNA]</scope>
    <source>
        <strain evidence="2">Clonal line C1</strain>
    </source>
</reference>
<evidence type="ECO:0000313" key="3">
    <source>
        <dbReference type="Proteomes" id="UP000279307"/>
    </source>
</evidence>
<comment type="caution">
    <text evidence="2">The sequence shown here is derived from an EMBL/GenBank/DDBJ whole genome shotgun (WGS) entry which is preliminary data.</text>
</comment>
<evidence type="ECO:0000256" key="1">
    <source>
        <dbReference type="SAM" id="SignalP"/>
    </source>
</evidence>
<dbReference type="Proteomes" id="UP000279307">
    <property type="component" value="Chromosome 6"/>
</dbReference>
<feature type="chain" id="PRO_5018166221" description="VWFC domain-containing protein" evidence="1">
    <location>
        <begin position="24"/>
        <end position="312"/>
    </location>
</feature>
<accession>A0A3L8DPQ6</accession>
<dbReference type="OrthoDB" id="365605at2759"/>
<dbReference type="EMBL" id="QOIP01000006">
    <property type="protein sequence ID" value="RLU21879.1"/>
    <property type="molecule type" value="Genomic_DNA"/>
</dbReference>
<name>A0A3L8DPQ6_OOCBI</name>
<protein>
    <recommendedName>
        <fullName evidence="4">VWFC domain-containing protein</fullName>
    </recommendedName>
</protein>
<evidence type="ECO:0008006" key="4">
    <source>
        <dbReference type="Google" id="ProtNLM"/>
    </source>
</evidence>
<dbReference type="AlphaFoldDB" id="A0A3L8DPQ6"/>
<feature type="signal peptide" evidence="1">
    <location>
        <begin position="1"/>
        <end position="23"/>
    </location>
</feature>
<organism evidence="2 3">
    <name type="scientific">Ooceraea biroi</name>
    <name type="common">Clonal raider ant</name>
    <name type="synonym">Cerapachys biroi</name>
    <dbReference type="NCBI Taxonomy" id="2015173"/>
    <lineage>
        <taxon>Eukaryota</taxon>
        <taxon>Metazoa</taxon>
        <taxon>Ecdysozoa</taxon>
        <taxon>Arthropoda</taxon>
        <taxon>Hexapoda</taxon>
        <taxon>Insecta</taxon>
        <taxon>Pterygota</taxon>
        <taxon>Neoptera</taxon>
        <taxon>Endopterygota</taxon>
        <taxon>Hymenoptera</taxon>
        <taxon>Apocrita</taxon>
        <taxon>Aculeata</taxon>
        <taxon>Formicoidea</taxon>
        <taxon>Formicidae</taxon>
        <taxon>Dorylinae</taxon>
        <taxon>Ooceraea</taxon>
    </lineage>
</organism>
<evidence type="ECO:0000313" key="2">
    <source>
        <dbReference type="EMBL" id="RLU21879.1"/>
    </source>
</evidence>
<keyword evidence="1" id="KW-0732">Signal</keyword>